<dbReference type="Proteomes" id="UP000000322">
    <property type="component" value="Chromosome"/>
</dbReference>
<dbReference type="STRING" id="446469.Sked_20580"/>
<dbReference type="GO" id="GO:0071949">
    <property type="term" value="F:FAD binding"/>
    <property type="evidence" value="ECO:0007669"/>
    <property type="project" value="TreeGrafter"/>
</dbReference>
<name>D1BHR0_SANKS</name>
<dbReference type="Gene3D" id="3.50.50.60">
    <property type="entry name" value="FAD/NAD(P)-binding domain"/>
    <property type="match status" value="2"/>
</dbReference>
<dbReference type="KEGG" id="ske:Sked_20580"/>
<dbReference type="RefSeq" id="WP_012867049.1">
    <property type="nucleotide sequence ID" value="NC_013521.1"/>
</dbReference>
<dbReference type="eggNOG" id="COG0446">
    <property type="taxonomic scope" value="Bacteria"/>
</dbReference>
<evidence type="ECO:0000259" key="1">
    <source>
        <dbReference type="Pfam" id="PF07992"/>
    </source>
</evidence>
<dbReference type="GO" id="GO:0070221">
    <property type="term" value="P:sulfide oxidation, using sulfide:quinone oxidoreductase"/>
    <property type="evidence" value="ECO:0007669"/>
    <property type="project" value="TreeGrafter"/>
</dbReference>
<dbReference type="InterPro" id="IPR036188">
    <property type="entry name" value="FAD/NAD-bd_sf"/>
</dbReference>
<gene>
    <name evidence="2" type="ordered locus">Sked_20580</name>
</gene>
<reference evidence="2 3" key="1">
    <citation type="journal article" date="2009" name="Stand. Genomic Sci.">
        <title>Complete genome sequence of Sanguibacter keddieii type strain (ST-74).</title>
        <authorList>
            <person name="Ivanova N."/>
            <person name="Sikorski J."/>
            <person name="Sims D."/>
            <person name="Brettin T."/>
            <person name="Detter J.C."/>
            <person name="Han C."/>
            <person name="Lapidus A."/>
            <person name="Copeland A."/>
            <person name="Glavina Del Rio T."/>
            <person name="Nolan M."/>
            <person name="Chen F."/>
            <person name="Lucas S."/>
            <person name="Tice H."/>
            <person name="Cheng J.F."/>
            <person name="Bruce D."/>
            <person name="Goodwin L."/>
            <person name="Pitluck S."/>
            <person name="Pati A."/>
            <person name="Mavromatis K."/>
            <person name="Chen A."/>
            <person name="Palaniappan K."/>
            <person name="D'haeseleer P."/>
            <person name="Chain P."/>
            <person name="Bristow J."/>
            <person name="Eisen J.A."/>
            <person name="Markowitz V."/>
            <person name="Hugenholtz P."/>
            <person name="Goker M."/>
            <person name="Pukall R."/>
            <person name="Klenk H.P."/>
            <person name="Kyrpides N.C."/>
        </authorList>
    </citation>
    <scope>NUCLEOTIDE SEQUENCE [LARGE SCALE GENOMIC DNA]</scope>
    <source>
        <strain evidence="3">ATCC 51767 / DSM 10542 / NCFB 3025 / ST-74</strain>
    </source>
</reference>
<dbReference type="HOGENOM" id="CLU_030742_2_0_11"/>
<evidence type="ECO:0000313" key="3">
    <source>
        <dbReference type="Proteomes" id="UP000000322"/>
    </source>
</evidence>
<dbReference type="SUPFAM" id="SSF51905">
    <property type="entry name" value="FAD/NAD(P)-binding domain"/>
    <property type="match status" value="2"/>
</dbReference>
<accession>D1BHR0</accession>
<dbReference type="OrthoDB" id="9802771at2"/>
<dbReference type="InterPro" id="IPR015904">
    <property type="entry name" value="Sulphide_quinone_reductase"/>
</dbReference>
<feature type="domain" description="FAD/NAD(P)-binding" evidence="1">
    <location>
        <begin position="7"/>
        <end position="122"/>
    </location>
</feature>
<evidence type="ECO:0000313" key="2">
    <source>
        <dbReference type="EMBL" id="ACZ21980.1"/>
    </source>
</evidence>
<keyword evidence="3" id="KW-1185">Reference proteome</keyword>
<protein>
    <submittedName>
        <fullName evidence="2">NADH dehydrogenase, FAD-containing subunit</fullName>
    </submittedName>
</protein>
<dbReference type="AlphaFoldDB" id="D1BHR0"/>
<organism evidence="2 3">
    <name type="scientific">Sanguibacter keddieii (strain ATCC 51767 / DSM 10542 / NCFB 3025 / ST-74)</name>
    <dbReference type="NCBI Taxonomy" id="446469"/>
    <lineage>
        <taxon>Bacteria</taxon>
        <taxon>Bacillati</taxon>
        <taxon>Actinomycetota</taxon>
        <taxon>Actinomycetes</taxon>
        <taxon>Micrococcales</taxon>
        <taxon>Sanguibacteraceae</taxon>
        <taxon>Sanguibacter</taxon>
    </lineage>
</organism>
<dbReference type="PRINTS" id="PR00420">
    <property type="entry name" value="RNGMNOXGNASE"/>
</dbReference>
<dbReference type="GO" id="GO:0070224">
    <property type="term" value="F:sulfide:quinone oxidoreductase activity"/>
    <property type="evidence" value="ECO:0007669"/>
    <property type="project" value="TreeGrafter"/>
</dbReference>
<dbReference type="PANTHER" id="PTHR10632:SF2">
    <property type="entry name" value="SULFIDE:QUINONE OXIDOREDUCTASE, MITOCHONDRIAL"/>
    <property type="match status" value="1"/>
</dbReference>
<proteinExistence type="predicted"/>
<dbReference type="Pfam" id="PF07992">
    <property type="entry name" value="Pyr_redox_2"/>
    <property type="match status" value="1"/>
</dbReference>
<sequence>MSTPEHHDVVIVGGGNAGLSLAGRLRRDGAQDVVVVEPRHEHHYRPLLSYVAGGQATLDDLRRPQQDVLPDGVRWVRDSVASVDPERSVVVLAGGGELHYTDLALCPGSQVDWDAIPGSEAAVRTPYAATSYLPASAVDTWEMLSTLTAGRAVFVISDRHVPCAPVGLKPLFLALDHWEDTGVRDSIEVELLVESDRLVDLESADERLRQALEERDVRVSLATTVTSVDAQTRHLVAEQRDVAPGRNPLTLGYDALYVAPPHRAPAWVAQSGLATTDDGGFLRVDPHTLQHPEHPRVWGLGDVADLDALPSGGALRKQVPVVARNIAARRTGGTMQRYDGYSIAPVTTSRRRLLLAEFDRAGRSQPSVPFVDLVKPRLLTWAFDRFLEPQVYFRRLIQGKV</sequence>
<dbReference type="InterPro" id="IPR023753">
    <property type="entry name" value="FAD/NAD-binding_dom"/>
</dbReference>
<dbReference type="PANTHER" id="PTHR10632">
    <property type="entry name" value="SULFIDE:QUINONE OXIDOREDUCTASE"/>
    <property type="match status" value="1"/>
</dbReference>
<dbReference type="EMBL" id="CP001819">
    <property type="protein sequence ID" value="ACZ21980.1"/>
    <property type="molecule type" value="Genomic_DNA"/>
</dbReference>